<dbReference type="VEuPathDB" id="FungiDB:PV10_06812"/>
<gene>
    <name evidence="8" type="ORF">PV10_06812</name>
</gene>
<keyword evidence="3" id="KW-0285">Flavoprotein</keyword>
<evidence type="ECO:0000313" key="8">
    <source>
        <dbReference type="EMBL" id="KIV92366.1"/>
    </source>
</evidence>
<keyword evidence="6" id="KW-0560">Oxidoreductase</keyword>
<protein>
    <submittedName>
        <fullName evidence="8">Uncharacterized protein</fullName>
    </submittedName>
</protein>
<comment type="similarity">
    <text evidence="2">Belongs to the FAD-binding monooxygenase family.</text>
</comment>
<name>A0A0D1XVV2_EXOME</name>
<dbReference type="HOGENOM" id="CLU_1026851_0_0_1"/>
<dbReference type="AlphaFoldDB" id="A0A0D1XVV2"/>
<evidence type="ECO:0000256" key="4">
    <source>
        <dbReference type="ARBA" id="ARBA00022827"/>
    </source>
</evidence>
<dbReference type="Proteomes" id="UP000054302">
    <property type="component" value="Unassembled WGS sequence"/>
</dbReference>
<dbReference type="GO" id="GO:0004497">
    <property type="term" value="F:monooxygenase activity"/>
    <property type="evidence" value="ECO:0007669"/>
    <property type="project" value="UniProtKB-KW"/>
</dbReference>
<dbReference type="PANTHER" id="PTHR43098:SF4">
    <property type="entry name" value="BLR3857 PROTEIN"/>
    <property type="match status" value="1"/>
</dbReference>
<evidence type="ECO:0000256" key="7">
    <source>
        <dbReference type="ARBA" id="ARBA00023033"/>
    </source>
</evidence>
<dbReference type="EMBL" id="KN847523">
    <property type="protein sequence ID" value="KIV92366.1"/>
    <property type="molecule type" value="Genomic_DNA"/>
</dbReference>
<dbReference type="Gene3D" id="3.50.50.60">
    <property type="entry name" value="FAD/NAD(P)-binding domain"/>
    <property type="match status" value="1"/>
</dbReference>
<evidence type="ECO:0000256" key="3">
    <source>
        <dbReference type="ARBA" id="ARBA00022630"/>
    </source>
</evidence>
<evidence type="ECO:0000256" key="1">
    <source>
        <dbReference type="ARBA" id="ARBA00001974"/>
    </source>
</evidence>
<accession>A0A0D1XVV2</accession>
<evidence type="ECO:0000313" key="9">
    <source>
        <dbReference type="Proteomes" id="UP000054302"/>
    </source>
</evidence>
<keyword evidence="7" id="KW-0503">Monooxygenase</keyword>
<keyword evidence="4" id="KW-0274">FAD</keyword>
<dbReference type="GeneID" id="27324657"/>
<keyword evidence="9" id="KW-1185">Reference proteome</keyword>
<keyword evidence="5" id="KW-0521">NADP</keyword>
<reference evidence="8 9" key="1">
    <citation type="submission" date="2015-01" db="EMBL/GenBank/DDBJ databases">
        <title>The Genome Sequence of Exophiala mesophila CBS40295.</title>
        <authorList>
            <consortium name="The Broad Institute Genomics Platform"/>
            <person name="Cuomo C."/>
            <person name="de Hoog S."/>
            <person name="Gorbushina A."/>
            <person name="Stielow B."/>
            <person name="Teixiera M."/>
            <person name="Abouelleil A."/>
            <person name="Chapman S.B."/>
            <person name="Priest M."/>
            <person name="Young S.K."/>
            <person name="Wortman J."/>
            <person name="Nusbaum C."/>
            <person name="Birren B."/>
        </authorList>
    </citation>
    <scope>NUCLEOTIDE SEQUENCE [LARGE SCALE GENOMIC DNA]</scope>
    <source>
        <strain evidence="8 9">CBS 40295</strain>
    </source>
</reference>
<dbReference type="OrthoDB" id="66881at2759"/>
<organism evidence="8 9">
    <name type="scientific">Exophiala mesophila</name>
    <name type="common">Black yeast-like fungus</name>
    <dbReference type="NCBI Taxonomy" id="212818"/>
    <lineage>
        <taxon>Eukaryota</taxon>
        <taxon>Fungi</taxon>
        <taxon>Dikarya</taxon>
        <taxon>Ascomycota</taxon>
        <taxon>Pezizomycotina</taxon>
        <taxon>Eurotiomycetes</taxon>
        <taxon>Chaetothyriomycetidae</taxon>
        <taxon>Chaetothyriales</taxon>
        <taxon>Herpotrichiellaceae</taxon>
        <taxon>Exophiala</taxon>
    </lineage>
</organism>
<dbReference type="PANTHER" id="PTHR43098">
    <property type="entry name" value="L-ORNITHINE N(5)-MONOOXYGENASE-RELATED"/>
    <property type="match status" value="1"/>
</dbReference>
<evidence type="ECO:0000256" key="6">
    <source>
        <dbReference type="ARBA" id="ARBA00023002"/>
    </source>
</evidence>
<evidence type="ECO:0000256" key="2">
    <source>
        <dbReference type="ARBA" id="ARBA00010139"/>
    </source>
</evidence>
<evidence type="ECO:0000256" key="5">
    <source>
        <dbReference type="ARBA" id="ARBA00022857"/>
    </source>
</evidence>
<dbReference type="InterPro" id="IPR036188">
    <property type="entry name" value="FAD/NAD-bd_sf"/>
</dbReference>
<comment type="cofactor">
    <cofactor evidence="1">
        <name>FAD</name>
        <dbReference type="ChEBI" id="CHEBI:57692"/>
    </cofactor>
</comment>
<sequence length="271" mass="30873">MAKVRTKNLTTILGGGHQGVDLVCKAWTDVFEMFRMDAMNKLKEADEAASEFQLADVNKMESIPRPDRIGVKDPRAAESLKAWGERYYVKTDSIRDKEYEIDLIIYATGFEILTDWSQRSYVEVCSRDGVTLNDKWIDGAATFHGWTARDCPNYFFIHMAQAAQPRRYTHVSLELFNHVAHVIPECQRRAIKSIEPTEEAEKKWTEEVLDKGRYRFNILAECTPSYLNGEDNMNGKTIRNACYGGGPSTIKLKHDKGLESCQQSGRPGHQV</sequence>
<dbReference type="RefSeq" id="XP_016223940.1">
    <property type="nucleotide sequence ID" value="XM_016371647.1"/>
</dbReference>
<dbReference type="InterPro" id="IPR050775">
    <property type="entry name" value="FAD-binding_Monooxygenases"/>
</dbReference>
<proteinExistence type="inferred from homology"/>